<gene>
    <name evidence="1" type="ORF">PHMEG_00025430</name>
</gene>
<dbReference type="EMBL" id="NBNE01005849">
    <property type="protein sequence ID" value="OWZ02927.1"/>
    <property type="molecule type" value="Genomic_DNA"/>
</dbReference>
<accession>A0A225VDP8</accession>
<evidence type="ECO:0000313" key="2">
    <source>
        <dbReference type="Proteomes" id="UP000198211"/>
    </source>
</evidence>
<dbReference type="OrthoDB" id="126758at2759"/>
<sequence length="174" mass="19720">MNIDTPIIGARTAVIPSPPAVSPNRRADWDLMDVDGKDVWCKRCGKLVHSSGRTHVDRVQKNVFDRCVKCPSSGKMTDIYQPKINSSVLKHFQERFVWWVYISGIAFHETEHQTLLKALQILNSGINVPSSYQLANNLLDLAYEKLINRLTMSLCGGRDVGDKRMDGYQRYGSH</sequence>
<evidence type="ECO:0000313" key="1">
    <source>
        <dbReference type="EMBL" id="OWZ02927.1"/>
    </source>
</evidence>
<protein>
    <submittedName>
        <fullName evidence="1">Transposase</fullName>
    </submittedName>
</protein>
<name>A0A225VDP8_9STRA</name>
<dbReference type="Proteomes" id="UP000198211">
    <property type="component" value="Unassembled WGS sequence"/>
</dbReference>
<proteinExistence type="predicted"/>
<comment type="caution">
    <text evidence="1">The sequence shown here is derived from an EMBL/GenBank/DDBJ whole genome shotgun (WGS) entry which is preliminary data.</text>
</comment>
<keyword evidence="2" id="KW-1185">Reference proteome</keyword>
<organism evidence="1 2">
    <name type="scientific">Phytophthora megakarya</name>
    <dbReference type="NCBI Taxonomy" id="4795"/>
    <lineage>
        <taxon>Eukaryota</taxon>
        <taxon>Sar</taxon>
        <taxon>Stramenopiles</taxon>
        <taxon>Oomycota</taxon>
        <taxon>Peronosporomycetes</taxon>
        <taxon>Peronosporales</taxon>
        <taxon>Peronosporaceae</taxon>
        <taxon>Phytophthora</taxon>
    </lineage>
</organism>
<dbReference type="AlphaFoldDB" id="A0A225VDP8"/>
<reference evidence="2" key="1">
    <citation type="submission" date="2017-03" db="EMBL/GenBank/DDBJ databases">
        <title>Phytopthora megakarya and P. palmivora, two closely related causual agents of cacao black pod achieved similar genome size and gene model numbers by different mechanisms.</title>
        <authorList>
            <person name="Ali S."/>
            <person name="Shao J."/>
            <person name="Larry D.J."/>
            <person name="Kronmiller B."/>
            <person name="Shen D."/>
            <person name="Strem M.D."/>
            <person name="Melnick R.L."/>
            <person name="Guiltinan M.J."/>
            <person name="Tyler B.M."/>
            <person name="Meinhardt L.W."/>
            <person name="Bailey B.A."/>
        </authorList>
    </citation>
    <scope>NUCLEOTIDE SEQUENCE [LARGE SCALE GENOMIC DNA]</scope>
    <source>
        <strain evidence="2">zdho120</strain>
    </source>
</reference>